<proteinExistence type="predicted"/>
<gene>
    <name evidence="10" type="ORF">KCX82_10870</name>
</gene>
<dbReference type="GO" id="GO:0022857">
    <property type="term" value="F:transmembrane transporter activity"/>
    <property type="evidence" value="ECO:0007669"/>
    <property type="project" value="InterPro"/>
</dbReference>
<reference evidence="10" key="2">
    <citation type="submission" date="2021-04" db="EMBL/GenBank/DDBJ databases">
        <authorList>
            <person name="Liu J."/>
        </authorList>
    </citation>
    <scope>NUCLEOTIDE SEQUENCE</scope>
    <source>
        <strain evidence="10">BAD-6</strain>
    </source>
</reference>
<feature type="transmembrane region" description="Helical" evidence="9">
    <location>
        <begin position="310"/>
        <end position="331"/>
    </location>
</feature>
<keyword evidence="7 9" id="KW-0472">Membrane</keyword>
<dbReference type="InterPro" id="IPR001851">
    <property type="entry name" value="ABC_transp_permease"/>
</dbReference>
<evidence type="ECO:0000256" key="6">
    <source>
        <dbReference type="ARBA" id="ARBA00022989"/>
    </source>
</evidence>
<feature type="transmembrane region" description="Helical" evidence="9">
    <location>
        <begin position="103"/>
        <end position="124"/>
    </location>
</feature>
<organism evidence="10 11">
    <name type="scientific">Sinanaerobacter chloroacetimidivorans</name>
    <dbReference type="NCBI Taxonomy" id="2818044"/>
    <lineage>
        <taxon>Bacteria</taxon>
        <taxon>Bacillati</taxon>
        <taxon>Bacillota</taxon>
        <taxon>Clostridia</taxon>
        <taxon>Peptostreptococcales</taxon>
        <taxon>Anaerovoracaceae</taxon>
        <taxon>Sinanaerobacter</taxon>
    </lineage>
</organism>
<sequence>MDRVDQKMIERFESFRRAPAFTGFVLFSLVLLLNIGLQGPQNFFTASNFGLLLEKNTPLILVTMAQAMLMLLGMIDISIGVQLSLVNVIAIMLPQELGVPWPVAWALGILAVMAIAAINGFFVAYMRIPSLLSSFAMIYIVKGINVIIMSKPQGTVPEVVWRTYSKEIGGMIPITFVIVLIIFLFWIYLKKTDYMKHVYAVGGNERNAYASGINPARVKMKAFLIAGFITGIAGLCLTAMSASGNPLMGEAYGLKSIAACILGGIALSGGWGTMSCALFGSGFLVLIQSSVYYLFKQLYVLIPGFQVTTYWQNLVSDSIILLGLVATIFTAQTQRAAFKNGIKKQLKGGERLGE</sequence>
<evidence type="ECO:0000256" key="2">
    <source>
        <dbReference type="ARBA" id="ARBA00022448"/>
    </source>
</evidence>
<keyword evidence="4" id="KW-0997">Cell inner membrane</keyword>
<keyword evidence="6 9" id="KW-1133">Transmembrane helix</keyword>
<feature type="transmembrane region" description="Helical" evidence="9">
    <location>
        <begin position="168"/>
        <end position="189"/>
    </location>
</feature>
<comment type="caution">
    <text evidence="10">The sequence shown here is derived from an EMBL/GenBank/DDBJ whole genome shotgun (WGS) entry which is preliminary data.</text>
</comment>
<feature type="transmembrane region" description="Helical" evidence="9">
    <location>
        <begin position="252"/>
        <end position="269"/>
    </location>
</feature>
<dbReference type="PANTHER" id="PTHR32196">
    <property type="entry name" value="ABC TRANSPORTER PERMEASE PROTEIN YPHD-RELATED-RELATED"/>
    <property type="match status" value="1"/>
</dbReference>
<dbReference type="AlphaFoldDB" id="A0A8J7W085"/>
<dbReference type="Proteomes" id="UP000675664">
    <property type="component" value="Unassembled WGS sequence"/>
</dbReference>
<feature type="transmembrane region" description="Helical" evidence="9">
    <location>
        <begin position="276"/>
        <end position="295"/>
    </location>
</feature>
<dbReference type="CDD" id="cd06579">
    <property type="entry name" value="TM_PBP1_transp_AraH_like"/>
    <property type="match status" value="1"/>
</dbReference>
<dbReference type="RefSeq" id="WP_227018505.1">
    <property type="nucleotide sequence ID" value="NZ_JAGSND010000006.1"/>
</dbReference>
<evidence type="ECO:0000313" key="10">
    <source>
        <dbReference type="EMBL" id="MBR0598379.1"/>
    </source>
</evidence>
<protein>
    <recommendedName>
        <fullName evidence="8">Autoinducer 2 import system permease protein LsrD</fullName>
    </recommendedName>
</protein>
<dbReference type="EMBL" id="JAGSND010000006">
    <property type="protein sequence ID" value="MBR0598379.1"/>
    <property type="molecule type" value="Genomic_DNA"/>
</dbReference>
<dbReference type="GO" id="GO:0005886">
    <property type="term" value="C:plasma membrane"/>
    <property type="evidence" value="ECO:0007669"/>
    <property type="project" value="UniProtKB-SubCell"/>
</dbReference>
<feature type="transmembrane region" description="Helical" evidence="9">
    <location>
        <begin position="58"/>
        <end position="83"/>
    </location>
</feature>
<evidence type="ECO:0000256" key="4">
    <source>
        <dbReference type="ARBA" id="ARBA00022519"/>
    </source>
</evidence>
<name>A0A8J7W085_9FIRM</name>
<feature type="transmembrane region" description="Helical" evidence="9">
    <location>
        <begin position="222"/>
        <end position="240"/>
    </location>
</feature>
<feature type="transmembrane region" description="Helical" evidence="9">
    <location>
        <begin position="20"/>
        <end position="37"/>
    </location>
</feature>
<evidence type="ECO:0000256" key="1">
    <source>
        <dbReference type="ARBA" id="ARBA00004651"/>
    </source>
</evidence>
<keyword evidence="3" id="KW-1003">Cell membrane</keyword>
<keyword evidence="2" id="KW-0813">Transport</keyword>
<dbReference type="PANTHER" id="PTHR32196:SF71">
    <property type="entry name" value="AUTOINDUCER 2 IMPORT SYSTEM PERMEASE PROTEIN LSRD"/>
    <property type="match status" value="1"/>
</dbReference>
<evidence type="ECO:0000256" key="5">
    <source>
        <dbReference type="ARBA" id="ARBA00022692"/>
    </source>
</evidence>
<evidence type="ECO:0000256" key="9">
    <source>
        <dbReference type="SAM" id="Phobius"/>
    </source>
</evidence>
<keyword evidence="11" id="KW-1185">Reference proteome</keyword>
<dbReference type="Pfam" id="PF02653">
    <property type="entry name" value="BPD_transp_2"/>
    <property type="match status" value="1"/>
</dbReference>
<feature type="transmembrane region" description="Helical" evidence="9">
    <location>
        <begin position="131"/>
        <end position="148"/>
    </location>
</feature>
<keyword evidence="5 9" id="KW-0812">Transmembrane</keyword>
<evidence type="ECO:0000256" key="7">
    <source>
        <dbReference type="ARBA" id="ARBA00023136"/>
    </source>
</evidence>
<evidence type="ECO:0000256" key="8">
    <source>
        <dbReference type="ARBA" id="ARBA00039381"/>
    </source>
</evidence>
<accession>A0A8J7W085</accession>
<comment type="subcellular location">
    <subcellularLocation>
        <location evidence="1">Cell membrane</location>
        <topology evidence="1">Multi-pass membrane protein</topology>
    </subcellularLocation>
</comment>
<evidence type="ECO:0000313" key="11">
    <source>
        <dbReference type="Proteomes" id="UP000675664"/>
    </source>
</evidence>
<evidence type="ECO:0000256" key="3">
    <source>
        <dbReference type="ARBA" id="ARBA00022475"/>
    </source>
</evidence>
<reference evidence="10" key="1">
    <citation type="submission" date="2021-04" db="EMBL/GenBank/DDBJ databases">
        <title>Sinoanaerobacter chloroacetimidivorans sp. nov., an obligate anaerobic bacterium isolated from anaerobic sludge.</title>
        <authorList>
            <person name="Bao Y."/>
        </authorList>
    </citation>
    <scope>NUCLEOTIDE SEQUENCE</scope>
    <source>
        <strain evidence="10">BAD-6</strain>
    </source>
</reference>